<accession>A0ABW3DD66</accession>
<dbReference type="CDD" id="cd06267">
    <property type="entry name" value="PBP1_LacI_sugar_binding-like"/>
    <property type="match status" value="1"/>
</dbReference>
<evidence type="ECO:0000256" key="1">
    <source>
        <dbReference type="ARBA" id="ARBA00023015"/>
    </source>
</evidence>
<keyword evidence="2 5" id="KW-0238">DNA-binding</keyword>
<dbReference type="CDD" id="cd01392">
    <property type="entry name" value="HTH_LacI"/>
    <property type="match status" value="1"/>
</dbReference>
<sequence>MSKLQEVADLARVSKATVSRVINNHENVSAAARQSVWEAMRKLNLNANEMKRSHEGTMMIGLVLPLTSSIAANSFGMDILLGVEEKAFEKDYMVLVGNSSGPNKEKAVVSQMMARDVEGIILLSKNESSDHLLQLKQSGIPCVLVDQRVEGEHLHLVRGDNLSGAMNLTNYLFSLGHSNIAMVTPSRFSTYKDRIRGFQIALLERGIEAGPERLIDLDRDGISMEQAMRKLLDQEHRPTAVFIAQAADLLTAVQVIAEYRLQIPEDINLVTFDDVYSPLPAEYVDYFTSIIQPAKIMGGMAVELLFQQVKEPAGMQAQEIVLPGTLNIRKSTCPLA</sequence>
<dbReference type="SUPFAM" id="SSF47413">
    <property type="entry name" value="lambda repressor-like DNA-binding domains"/>
    <property type="match status" value="1"/>
</dbReference>
<dbReference type="InterPro" id="IPR046335">
    <property type="entry name" value="LacI/GalR-like_sensor"/>
</dbReference>
<dbReference type="Proteomes" id="UP001597120">
    <property type="component" value="Unassembled WGS sequence"/>
</dbReference>
<feature type="domain" description="HTH lacI-type" evidence="4">
    <location>
        <begin position="2"/>
        <end position="56"/>
    </location>
</feature>
<keyword evidence="3" id="KW-0804">Transcription</keyword>
<dbReference type="PROSITE" id="PS00356">
    <property type="entry name" value="HTH_LACI_1"/>
    <property type="match status" value="1"/>
</dbReference>
<dbReference type="RefSeq" id="WP_379290051.1">
    <property type="nucleotide sequence ID" value="NZ_JBHTIU010000074.1"/>
</dbReference>
<dbReference type="SMART" id="SM00354">
    <property type="entry name" value="HTH_LACI"/>
    <property type="match status" value="1"/>
</dbReference>
<dbReference type="PANTHER" id="PTHR30146:SF109">
    <property type="entry name" value="HTH-TYPE TRANSCRIPTIONAL REGULATOR GALS"/>
    <property type="match status" value="1"/>
</dbReference>
<dbReference type="InterPro" id="IPR028082">
    <property type="entry name" value="Peripla_BP_I"/>
</dbReference>
<dbReference type="Gene3D" id="3.40.50.2300">
    <property type="match status" value="2"/>
</dbReference>
<evidence type="ECO:0000259" key="4">
    <source>
        <dbReference type="PROSITE" id="PS50932"/>
    </source>
</evidence>
<dbReference type="GO" id="GO:0003677">
    <property type="term" value="F:DNA binding"/>
    <property type="evidence" value="ECO:0007669"/>
    <property type="project" value="UniProtKB-KW"/>
</dbReference>
<organism evidence="5 6">
    <name type="scientific">Paenibacillus residui</name>
    <dbReference type="NCBI Taxonomy" id="629724"/>
    <lineage>
        <taxon>Bacteria</taxon>
        <taxon>Bacillati</taxon>
        <taxon>Bacillota</taxon>
        <taxon>Bacilli</taxon>
        <taxon>Bacillales</taxon>
        <taxon>Paenibacillaceae</taxon>
        <taxon>Paenibacillus</taxon>
    </lineage>
</organism>
<keyword evidence="6" id="KW-1185">Reference proteome</keyword>
<comment type="caution">
    <text evidence="5">The sequence shown here is derived from an EMBL/GenBank/DDBJ whole genome shotgun (WGS) entry which is preliminary data.</text>
</comment>
<evidence type="ECO:0000313" key="5">
    <source>
        <dbReference type="EMBL" id="MFD0871135.1"/>
    </source>
</evidence>
<dbReference type="Pfam" id="PF13377">
    <property type="entry name" value="Peripla_BP_3"/>
    <property type="match status" value="1"/>
</dbReference>
<dbReference type="Pfam" id="PF00356">
    <property type="entry name" value="LacI"/>
    <property type="match status" value="1"/>
</dbReference>
<evidence type="ECO:0000256" key="3">
    <source>
        <dbReference type="ARBA" id="ARBA00023163"/>
    </source>
</evidence>
<dbReference type="InterPro" id="IPR010982">
    <property type="entry name" value="Lambda_DNA-bd_dom_sf"/>
</dbReference>
<dbReference type="InterPro" id="IPR000843">
    <property type="entry name" value="HTH_LacI"/>
</dbReference>
<name>A0ABW3DD66_9BACL</name>
<proteinExistence type="predicted"/>
<evidence type="ECO:0000313" key="6">
    <source>
        <dbReference type="Proteomes" id="UP001597120"/>
    </source>
</evidence>
<gene>
    <name evidence="5" type="ORF">ACFQ03_18500</name>
</gene>
<dbReference type="SUPFAM" id="SSF53822">
    <property type="entry name" value="Periplasmic binding protein-like I"/>
    <property type="match status" value="1"/>
</dbReference>
<reference evidence="6" key="1">
    <citation type="journal article" date="2019" name="Int. J. Syst. Evol. Microbiol.">
        <title>The Global Catalogue of Microorganisms (GCM) 10K type strain sequencing project: providing services to taxonomists for standard genome sequencing and annotation.</title>
        <authorList>
            <consortium name="The Broad Institute Genomics Platform"/>
            <consortium name="The Broad Institute Genome Sequencing Center for Infectious Disease"/>
            <person name="Wu L."/>
            <person name="Ma J."/>
        </authorList>
    </citation>
    <scope>NUCLEOTIDE SEQUENCE [LARGE SCALE GENOMIC DNA]</scope>
    <source>
        <strain evidence="6">CCUG 57263</strain>
    </source>
</reference>
<dbReference type="Gene3D" id="1.10.260.40">
    <property type="entry name" value="lambda repressor-like DNA-binding domains"/>
    <property type="match status" value="1"/>
</dbReference>
<dbReference type="PANTHER" id="PTHR30146">
    <property type="entry name" value="LACI-RELATED TRANSCRIPTIONAL REPRESSOR"/>
    <property type="match status" value="1"/>
</dbReference>
<keyword evidence="1" id="KW-0805">Transcription regulation</keyword>
<dbReference type="EMBL" id="JBHTIU010000074">
    <property type="protein sequence ID" value="MFD0871135.1"/>
    <property type="molecule type" value="Genomic_DNA"/>
</dbReference>
<evidence type="ECO:0000256" key="2">
    <source>
        <dbReference type="ARBA" id="ARBA00023125"/>
    </source>
</evidence>
<dbReference type="PROSITE" id="PS50932">
    <property type="entry name" value="HTH_LACI_2"/>
    <property type="match status" value="1"/>
</dbReference>
<protein>
    <submittedName>
        <fullName evidence="5">LacI family DNA-binding transcriptional regulator</fullName>
    </submittedName>
</protein>